<dbReference type="RefSeq" id="WP_123269587.1">
    <property type="nucleotide sequence ID" value="NZ_PPTT01000010.1"/>
</dbReference>
<evidence type="ECO:0000256" key="5">
    <source>
        <dbReference type="ARBA" id="ARBA00022729"/>
    </source>
</evidence>
<dbReference type="GO" id="GO:0030151">
    <property type="term" value="F:molybdenum ion binding"/>
    <property type="evidence" value="ECO:0007669"/>
    <property type="project" value="TreeGrafter"/>
</dbReference>
<gene>
    <name evidence="9" type="ORF">DMP09_02080</name>
</gene>
<dbReference type="InterPro" id="IPR006656">
    <property type="entry name" value="Mopterin_OxRdtase"/>
</dbReference>
<dbReference type="Gene3D" id="3.40.50.740">
    <property type="match status" value="2"/>
</dbReference>
<dbReference type="InterPro" id="IPR006657">
    <property type="entry name" value="MoPterin_dinucl-bd_dom"/>
</dbReference>
<dbReference type="InterPro" id="IPR050612">
    <property type="entry name" value="Prok_Mopterin_Oxidored"/>
</dbReference>
<comment type="cofactor">
    <cofactor evidence="1">
        <name>Mo-bis(molybdopterin guanine dinucleotide)</name>
        <dbReference type="ChEBI" id="CHEBI:60539"/>
    </cofactor>
</comment>
<dbReference type="Proteomes" id="UP000270112">
    <property type="component" value="Unassembled WGS sequence"/>
</dbReference>
<evidence type="ECO:0000313" key="10">
    <source>
        <dbReference type="Proteomes" id="UP000270112"/>
    </source>
</evidence>
<comment type="caution">
    <text evidence="9">The sequence shown here is derived from an EMBL/GenBank/DDBJ whole genome shotgun (WGS) entry which is preliminary data.</text>
</comment>
<dbReference type="Pfam" id="PF01568">
    <property type="entry name" value="Molydop_binding"/>
    <property type="match status" value="1"/>
</dbReference>
<dbReference type="SUPFAM" id="SSF50692">
    <property type="entry name" value="ADC-like"/>
    <property type="match status" value="1"/>
</dbReference>
<organism evidence="9 10">
    <name type="scientific">Eggerthella sinensis</name>
    <dbReference type="NCBI Taxonomy" id="242230"/>
    <lineage>
        <taxon>Bacteria</taxon>
        <taxon>Bacillati</taxon>
        <taxon>Actinomycetota</taxon>
        <taxon>Coriobacteriia</taxon>
        <taxon>Eggerthellales</taxon>
        <taxon>Eggerthellaceae</taxon>
        <taxon>Eggerthella</taxon>
    </lineage>
</organism>
<dbReference type="AlphaFoldDB" id="A0A3N0J1C0"/>
<dbReference type="InterPro" id="IPR006655">
    <property type="entry name" value="Mopterin_OxRdtase_prok_CS"/>
</dbReference>
<dbReference type="Pfam" id="PF00384">
    <property type="entry name" value="Molybdopterin"/>
    <property type="match status" value="1"/>
</dbReference>
<dbReference type="InterPro" id="IPR019546">
    <property type="entry name" value="TAT_signal_bac_arc"/>
</dbReference>
<proteinExistence type="inferred from homology"/>
<feature type="domain" description="Molybdopterin oxidoreductase" evidence="7">
    <location>
        <begin position="117"/>
        <end position="605"/>
    </location>
</feature>
<evidence type="ECO:0000256" key="1">
    <source>
        <dbReference type="ARBA" id="ARBA00001942"/>
    </source>
</evidence>
<reference evidence="10" key="1">
    <citation type="submission" date="2018-05" db="EMBL/GenBank/DDBJ databases">
        <title>Genome Sequencing of selected type strains of the family Eggerthellaceae.</title>
        <authorList>
            <person name="Danylec N."/>
            <person name="Stoll D.A."/>
            <person name="Doetsch A."/>
            <person name="Huch M."/>
        </authorList>
    </citation>
    <scope>NUCLEOTIDE SEQUENCE [LARGE SCALE GENOMIC DNA]</scope>
    <source>
        <strain evidence="10">DSM 16107</strain>
    </source>
</reference>
<name>A0A3N0J1C0_9ACTN</name>
<dbReference type="Gene3D" id="2.20.25.90">
    <property type="entry name" value="ADC-like domains"/>
    <property type="match status" value="1"/>
</dbReference>
<dbReference type="Gene3D" id="2.40.40.20">
    <property type="match status" value="1"/>
</dbReference>
<evidence type="ECO:0000256" key="4">
    <source>
        <dbReference type="ARBA" id="ARBA00022723"/>
    </source>
</evidence>
<dbReference type="EMBL" id="QICC01000004">
    <property type="protein sequence ID" value="RNM43061.1"/>
    <property type="molecule type" value="Genomic_DNA"/>
</dbReference>
<dbReference type="GO" id="GO:0009055">
    <property type="term" value="F:electron transfer activity"/>
    <property type="evidence" value="ECO:0007669"/>
    <property type="project" value="TreeGrafter"/>
</dbReference>
<dbReference type="PROSITE" id="PS51318">
    <property type="entry name" value="TAT"/>
    <property type="match status" value="1"/>
</dbReference>
<evidence type="ECO:0000313" key="9">
    <source>
        <dbReference type="EMBL" id="RNM43061.1"/>
    </source>
</evidence>
<sequence length="897" mass="98229">MADTYREPTTTSAGFTRRSFLKWSGAIAAGAALATSSGCGLTEANEAQQEAAAEGRWVSAQCWADCGSRGFNKVYVKDGKAVKMGTDETHEDTPNCPRVRSCARGRAQRAHIFGADRLKYPMKRKSWQPGGGSNTNGQLRGIDEWERISWDEALDYVADEIKRIVDTYGNEAIVVPGFVASLFGQWDIGRMLSLYGGYMDNWGACSSGAWGSIAPYIGLAEDFNDRIDMRSCDLIVLWGSNPAWSRAGLPTYNYLQSKKAGTRFISIDIFRNATAQALADEWVPVRPGTDVALALAMAYTVLQADEAEGGALIDWDFLDRCTIGFDAAHLPDGAAEQDNFKDYVLGTYDDQPKTPAWAAEICGVPADVIEEVALEIARTEKVAICMSPAPSRTTNGCALPQTILALGAMCGCIGKPGCMTGSDAGHTWLMEGIDLVVGGNIQGDPTWFTPGAKEMLENPIGGVSPSRFTGAPNGMYTRPQAPYTRINVNELWTSVLEGTYTAGKDDVRPCKTQMFYHTHSNLMNQTPGTMLAIEAHRAVEFVVTQNIVMTTTAKYSDIVLPITSQWERVGDLTQGYREQIMLSSRVTEPLFEAKDDLWVAEQLGQRLGIDMDKFVVMTPEQELYNQLAAATVIKEDGKTYEPLLTITQEDLDEMGVEGAPQEGKITYRQLKENGIYQVPRSENDNFGHVCLKEFRDDPEANPLGTVSGKLEIYSPTLAEDLNACGWSTVDPLPRYTPAIEGYEETFADWETKTKGEYPFQLVSIHTPRFAHSTFGNVPILREAFDHPLYMNPMDGEALGLKTGGPVLVSSKWGKVARPLLLTDIMTPGVLALGQGAWVDVDEKTGVDMAGCVNVLNGPNRVGFGHQAWNSCIVNVEPWDGGLLPDAQWQPREVFKEA</sequence>
<accession>A0A3N0J1C0</accession>
<protein>
    <submittedName>
        <fullName evidence="9">Dimethyl sulfoxide reductase subunit A</fullName>
    </submittedName>
</protein>
<keyword evidence="3" id="KW-0500">Molybdenum</keyword>
<dbReference type="PANTHER" id="PTHR43742:SF3">
    <property type="entry name" value="DIMETHYL SULFOXIDE REDUCTASE DMSA"/>
    <property type="match status" value="1"/>
</dbReference>
<dbReference type="GO" id="GO:0009061">
    <property type="term" value="P:anaerobic respiration"/>
    <property type="evidence" value="ECO:0007669"/>
    <property type="project" value="TreeGrafter"/>
</dbReference>
<dbReference type="Gene3D" id="3.40.228.10">
    <property type="entry name" value="Dimethylsulfoxide Reductase, domain 2"/>
    <property type="match status" value="1"/>
</dbReference>
<dbReference type="InterPro" id="IPR006311">
    <property type="entry name" value="TAT_signal"/>
</dbReference>
<dbReference type="InterPro" id="IPR009010">
    <property type="entry name" value="Asp_de-COase-like_dom_sf"/>
</dbReference>
<dbReference type="PROSITE" id="PS00490">
    <property type="entry name" value="MOLYBDOPTERIN_PROK_2"/>
    <property type="match status" value="1"/>
</dbReference>
<dbReference type="GO" id="GO:0043546">
    <property type="term" value="F:molybdopterin cofactor binding"/>
    <property type="evidence" value="ECO:0007669"/>
    <property type="project" value="InterPro"/>
</dbReference>
<dbReference type="Pfam" id="PF10518">
    <property type="entry name" value="TAT_signal"/>
    <property type="match status" value="1"/>
</dbReference>
<dbReference type="GO" id="GO:0030288">
    <property type="term" value="C:outer membrane-bounded periplasmic space"/>
    <property type="evidence" value="ECO:0007669"/>
    <property type="project" value="TreeGrafter"/>
</dbReference>
<keyword evidence="6" id="KW-0560">Oxidoreductase</keyword>
<evidence type="ECO:0000259" key="7">
    <source>
        <dbReference type="Pfam" id="PF00384"/>
    </source>
</evidence>
<dbReference type="SUPFAM" id="SSF53706">
    <property type="entry name" value="Formate dehydrogenase/DMSO reductase, domains 1-3"/>
    <property type="match status" value="1"/>
</dbReference>
<evidence type="ECO:0000256" key="6">
    <source>
        <dbReference type="ARBA" id="ARBA00023002"/>
    </source>
</evidence>
<dbReference type="PANTHER" id="PTHR43742">
    <property type="entry name" value="TRIMETHYLAMINE-N-OXIDE REDUCTASE"/>
    <property type="match status" value="1"/>
</dbReference>
<keyword evidence="5" id="KW-0732">Signal</keyword>
<comment type="similarity">
    <text evidence="2">Belongs to the prokaryotic molybdopterin-containing oxidoreductase family.</text>
</comment>
<evidence type="ECO:0000259" key="8">
    <source>
        <dbReference type="Pfam" id="PF01568"/>
    </source>
</evidence>
<feature type="domain" description="Molybdopterin dinucleotide-binding" evidence="8">
    <location>
        <begin position="759"/>
        <end position="855"/>
    </location>
</feature>
<evidence type="ECO:0000256" key="2">
    <source>
        <dbReference type="ARBA" id="ARBA00010312"/>
    </source>
</evidence>
<keyword evidence="4" id="KW-0479">Metal-binding</keyword>
<evidence type="ECO:0000256" key="3">
    <source>
        <dbReference type="ARBA" id="ARBA00022505"/>
    </source>
</evidence>
<dbReference type="GO" id="GO:0016491">
    <property type="term" value="F:oxidoreductase activity"/>
    <property type="evidence" value="ECO:0007669"/>
    <property type="project" value="UniProtKB-KW"/>
</dbReference>